<proteinExistence type="inferred from homology"/>
<evidence type="ECO:0000256" key="14">
    <source>
        <dbReference type="ARBA" id="ARBA00022884"/>
    </source>
</evidence>
<dbReference type="GO" id="GO:0019843">
    <property type="term" value="F:rRNA binding"/>
    <property type="evidence" value="ECO:0007669"/>
    <property type="project" value="UniProtKB-KW"/>
</dbReference>
<dbReference type="SMART" id="SM00358">
    <property type="entry name" value="DSRM"/>
    <property type="match status" value="1"/>
</dbReference>
<keyword evidence="6 15" id="KW-0698">rRNA processing</keyword>
<name>A0A1H5TYC8_9CLOT</name>
<dbReference type="PANTHER" id="PTHR11207:SF0">
    <property type="entry name" value="RIBONUCLEASE 3"/>
    <property type="match status" value="1"/>
</dbReference>
<comment type="cofactor">
    <cofactor evidence="15">
        <name>Mg(2+)</name>
        <dbReference type="ChEBI" id="CHEBI:18420"/>
    </cofactor>
</comment>
<feature type="active site" evidence="15">
    <location>
        <position position="55"/>
    </location>
</feature>
<dbReference type="GO" id="GO:0046872">
    <property type="term" value="F:metal ion binding"/>
    <property type="evidence" value="ECO:0007669"/>
    <property type="project" value="UniProtKB-KW"/>
</dbReference>
<comment type="subunit">
    <text evidence="4 15">Homodimer.</text>
</comment>
<dbReference type="Pfam" id="PF00035">
    <property type="entry name" value="dsrm"/>
    <property type="match status" value="1"/>
</dbReference>
<evidence type="ECO:0000256" key="6">
    <source>
        <dbReference type="ARBA" id="ARBA00022552"/>
    </source>
</evidence>
<dbReference type="AlphaFoldDB" id="A0A1H5TYC8"/>
<dbReference type="NCBIfam" id="TIGR02191">
    <property type="entry name" value="RNaseIII"/>
    <property type="match status" value="1"/>
</dbReference>
<dbReference type="SUPFAM" id="SSF69065">
    <property type="entry name" value="RNase III domain-like"/>
    <property type="match status" value="1"/>
</dbReference>
<reference evidence="19" key="1">
    <citation type="submission" date="2016-10" db="EMBL/GenBank/DDBJ databases">
        <authorList>
            <person name="Varghese N."/>
            <person name="Submissions S."/>
        </authorList>
    </citation>
    <scope>NUCLEOTIDE SEQUENCE [LARGE SCALE GENOMIC DNA]</scope>
    <source>
        <strain evidence="19">DSM 5463</strain>
    </source>
</reference>
<evidence type="ECO:0000256" key="8">
    <source>
        <dbReference type="ARBA" id="ARBA00022694"/>
    </source>
</evidence>
<feature type="binding site" evidence="15">
    <location>
        <position position="127"/>
    </location>
    <ligand>
        <name>Mg(2+)</name>
        <dbReference type="ChEBI" id="CHEBI:18420"/>
    </ligand>
</feature>
<dbReference type="Pfam" id="PF14622">
    <property type="entry name" value="Ribonucleas_3_3"/>
    <property type="match status" value="1"/>
</dbReference>
<keyword evidence="10 15" id="KW-0479">Metal-binding</keyword>
<feature type="active site" evidence="15">
    <location>
        <position position="127"/>
    </location>
</feature>
<dbReference type="GO" id="GO:0042802">
    <property type="term" value="F:identical protein binding"/>
    <property type="evidence" value="ECO:0007669"/>
    <property type="project" value="UniProtKB-ARBA"/>
</dbReference>
<keyword evidence="9 15" id="KW-0540">Nuclease</keyword>
<dbReference type="GO" id="GO:0003725">
    <property type="term" value="F:double-stranded RNA binding"/>
    <property type="evidence" value="ECO:0007669"/>
    <property type="project" value="TreeGrafter"/>
</dbReference>
<evidence type="ECO:0000313" key="19">
    <source>
        <dbReference type="Proteomes" id="UP000242850"/>
    </source>
</evidence>
<feature type="binding site" evidence="15">
    <location>
        <position position="124"/>
    </location>
    <ligand>
        <name>Mg(2+)</name>
        <dbReference type="ChEBI" id="CHEBI:18420"/>
    </ligand>
</feature>
<gene>
    <name evidence="15" type="primary">rnc</name>
    <name evidence="18" type="ORF">SAMN05660865_00715</name>
</gene>
<evidence type="ECO:0000256" key="1">
    <source>
        <dbReference type="ARBA" id="ARBA00000109"/>
    </source>
</evidence>
<dbReference type="GO" id="GO:0010468">
    <property type="term" value="P:regulation of gene expression"/>
    <property type="evidence" value="ECO:0007669"/>
    <property type="project" value="TreeGrafter"/>
</dbReference>
<evidence type="ECO:0000256" key="3">
    <source>
        <dbReference type="ARBA" id="ARBA00010183"/>
    </source>
</evidence>
<dbReference type="EMBL" id="FNUK01000007">
    <property type="protein sequence ID" value="SEF67027.1"/>
    <property type="molecule type" value="Genomic_DNA"/>
</dbReference>
<dbReference type="PROSITE" id="PS50142">
    <property type="entry name" value="RNASE_3_2"/>
    <property type="match status" value="1"/>
</dbReference>
<dbReference type="EC" id="3.1.26.3" evidence="15"/>
<evidence type="ECO:0000256" key="12">
    <source>
        <dbReference type="ARBA" id="ARBA00022801"/>
    </source>
</evidence>
<dbReference type="GO" id="GO:0006364">
    <property type="term" value="P:rRNA processing"/>
    <property type="evidence" value="ECO:0007669"/>
    <property type="project" value="UniProtKB-UniRule"/>
</dbReference>
<dbReference type="GO" id="GO:0008033">
    <property type="term" value="P:tRNA processing"/>
    <property type="evidence" value="ECO:0007669"/>
    <property type="project" value="UniProtKB-KW"/>
</dbReference>
<dbReference type="GO" id="GO:0005737">
    <property type="term" value="C:cytoplasm"/>
    <property type="evidence" value="ECO:0007669"/>
    <property type="project" value="UniProtKB-SubCell"/>
</dbReference>
<dbReference type="GO" id="GO:0006397">
    <property type="term" value="P:mRNA processing"/>
    <property type="evidence" value="ECO:0007669"/>
    <property type="project" value="UniProtKB-UniRule"/>
</dbReference>
<keyword evidence="19" id="KW-1185">Reference proteome</keyword>
<dbReference type="InterPro" id="IPR000999">
    <property type="entry name" value="RNase_III_dom"/>
</dbReference>
<dbReference type="GO" id="GO:0004525">
    <property type="term" value="F:ribonuclease III activity"/>
    <property type="evidence" value="ECO:0007669"/>
    <property type="project" value="UniProtKB-UniRule"/>
</dbReference>
<dbReference type="PANTHER" id="PTHR11207">
    <property type="entry name" value="RIBONUCLEASE III"/>
    <property type="match status" value="1"/>
</dbReference>
<evidence type="ECO:0000256" key="10">
    <source>
        <dbReference type="ARBA" id="ARBA00022723"/>
    </source>
</evidence>
<comment type="subcellular location">
    <subcellularLocation>
        <location evidence="2 15">Cytoplasm</location>
    </subcellularLocation>
</comment>
<dbReference type="PROSITE" id="PS50137">
    <property type="entry name" value="DS_RBD"/>
    <property type="match status" value="1"/>
</dbReference>
<dbReference type="Gene3D" id="1.10.1520.10">
    <property type="entry name" value="Ribonuclease III domain"/>
    <property type="match status" value="1"/>
</dbReference>
<evidence type="ECO:0000256" key="5">
    <source>
        <dbReference type="ARBA" id="ARBA00022490"/>
    </source>
</evidence>
<dbReference type="CDD" id="cd00593">
    <property type="entry name" value="RIBOc"/>
    <property type="match status" value="1"/>
</dbReference>
<evidence type="ECO:0000256" key="15">
    <source>
        <dbReference type="HAMAP-Rule" id="MF_00104"/>
    </source>
</evidence>
<dbReference type="SUPFAM" id="SSF54768">
    <property type="entry name" value="dsRNA-binding domain-like"/>
    <property type="match status" value="1"/>
</dbReference>
<sequence>MDSIRRKQLEEFEKIIKVKFNDKELLDKALTHSSYANENGLKYNEHNERLEFLGDSVLGLIISEYLFKKFKYKQEGKLSRLRASVVCETSLAELARNICIDRYIRIGKGEELTGGRNKDSLLADATEALIAAIYLDKGYDKAKDFVLKNLKDKIELIARRKEYIDFKSKLQEYVQKNLTATIKYNVTNEWGPDHDKTFEVEVFLDNINYGHGQGKSKKEAEQMAAKNALVKLGVDVDD</sequence>
<dbReference type="Proteomes" id="UP000242850">
    <property type="component" value="Unassembled WGS sequence"/>
</dbReference>
<dbReference type="InterPro" id="IPR011907">
    <property type="entry name" value="RNase_III"/>
</dbReference>
<dbReference type="InterPro" id="IPR014720">
    <property type="entry name" value="dsRBD_dom"/>
</dbReference>
<dbReference type="FunFam" id="1.10.1520.10:FF:000001">
    <property type="entry name" value="Ribonuclease 3"/>
    <property type="match status" value="1"/>
</dbReference>
<feature type="domain" description="RNase III" evidence="17">
    <location>
        <begin position="9"/>
        <end position="138"/>
    </location>
</feature>
<evidence type="ECO:0000259" key="17">
    <source>
        <dbReference type="PROSITE" id="PS50142"/>
    </source>
</evidence>
<evidence type="ECO:0000256" key="4">
    <source>
        <dbReference type="ARBA" id="ARBA00011738"/>
    </source>
</evidence>
<feature type="binding site" evidence="15">
    <location>
        <position position="51"/>
    </location>
    <ligand>
        <name>Mg(2+)</name>
        <dbReference type="ChEBI" id="CHEBI:18420"/>
    </ligand>
</feature>
<comment type="catalytic activity">
    <reaction evidence="1 15">
        <text>Endonucleolytic cleavage to 5'-phosphomonoester.</text>
        <dbReference type="EC" id="3.1.26.3"/>
    </reaction>
</comment>
<dbReference type="OrthoDB" id="9805026at2"/>
<dbReference type="PROSITE" id="PS00517">
    <property type="entry name" value="RNASE_3_1"/>
    <property type="match status" value="1"/>
</dbReference>
<evidence type="ECO:0000256" key="7">
    <source>
        <dbReference type="ARBA" id="ARBA00022664"/>
    </source>
</evidence>
<keyword evidence="15" id="KW-0699">rRNA-binding</keyword>
<protein>
    <recommendedName>
        <fullName evidence="15">Ribonuclease 3</fullName>
        <ecNumber evidence="15">3.1.26.3</ecNumber>
    </recommendedName>
    <alternativeName>
        <fullName evidence="15">Ribonuclease III</fullName>
        <shortName evidence="15">RNase III</shortName>
    </alternativeName>
</protein>
<keyword evidence="11 15" id="KW-0255">Endonuclease</keyword>
<keyword evidence="8 15" id="KW-0819">tRNA processing</keyword>
<keyword evidence="5 15" id="KW-0963">Cytoplasm</keyword>
<keyword evidence="14 15" id="KW-0694">RNA-binding</keyword>
<comment type="similarity">
    <text evidence="3">Belongs to the ribonuclease III family.</text>
</comment>
<keyword evidence="7 15" id="KW-0507">mRNA processing</keyword>
<evidence type="ECO:0000313" key="18">
    <source>
        <dbReference type="EMBL" id="SEF67027.1"/>
    </source>
</evidence>
<evidence type="ECO:0000259" key="16">
    <source>
        <dbReference type="PROSITE" id="PS50137"/>
    </source>
</evidence>
<dbReference type="InterPro" id="IPR036389">
    <property type="entry name" value="RNase_III_sf"/>
</dbReference>
<keyword evidence="13 15" id="KW-0460">Magnesium</keyword>
<dbReference type="HAMAP" id="MF_00104">
    <property type="entry name" value="RNase_III"/>
    <property type="match status" value="1"/>
</dbReference>
<evidence type="ECO:0000256" key="13">
    <source>
        <dbReference type="ARBA" id="ARBA00022842"/>
    </source>
</evidence>
<keyword evidence="12 15" id="KW-0378">Hydrolase</keyword>
<dbReference type="FunFam" id="3.30.160.20:FF:000003">
    <property type="entry name" value="Ribonuclease 3"/>
    <property type="match status" value="1"/>
</dbReference>
<dbReference type="CDD" id="cd10845">
    <property type="entry name" value="DSRM_RNAse_III_family"/>
    <property type="match status" value="1"/>
</dbReference>
<organism evidence="18 19">
    <name type="scientific">Caloramator fervidus</name>
    <dbReference type="NCBI Taxonomy" id="29344"/>
    <lineage>
        <taxon>Bacteria</taxon>
        <taxon>Bacillati</taxon>
        <taxon>Bacillota</taxon>
        <taxon>Clostridia</taxon>
        <taxon>Eubacteriales</taxon>
        <taxon>Clostridiaceae</taxon>
        <taxon>Caloramator</taxon>
    </lineage>
</organism>
<dbReference type="Gene3D" id="3.30.160.20">
    <property type="match status" value="1"/>
</dbReference>
<dbReference type="SMART" id="SM00535">
    <property type="entry name" value="RIBOc"/>
    <property type="match status" value="1"/>
</dbReference>
<evidence type="ECO:0000256" key="9">
    <source>
        <dbReference type="ARBA" id="ARBA00022722"/>
    </source>
</evidence>
<feature type="domain" description="DRBM" evidence="16">
    <location>
        <begin position="165"/>
        <end position="234"/>
    </location>
</feature>
<evidence type="ECO:0000256" key="11">
    <source>
        <dbReference type="ARBA" id="ARBA00022759"/>
    </source>
</evidence>
<comment type="function">
    <text evidence="15">Digests double-stranded RNA. Involved in the processing of primary rRNA transcript to yield the immediate precursors to the large and small rRNAs (23S and 16S). Processes some mRNAs, and tRNAs when they are encoded in the rRNA operon. Processes pre-crRNA and tracrRNA of type II CRISPR loci if present in the organism.</text>
</comment>
<accession>A0A1H5TYC8</accession>
<evidence type="ECO:0000256" key="2">
    <source>
        <dbReference type="ARBA" id="ARBA00004496"/>
    </source>
</evidence>